<dbReference type="PROSITE" id="PS00237">
    <property type="entry name" value="G_PROTEIN_RECEP_F1_1"/>
    <property type="match status" value="1"/>
</dbReference>
<keyword evidence="12" id="KW-1185">Reference proteome</keyword>
<feature type="transmembrane region" description="Helical" evidence="10">
    <location>
        <begin position="272"/>
        <end position="292"/>
    </location>
</feature>
<evidence type="ECO:0000256" key="6">
    <source>
        <dbReference type="ARBA" id="ARBA00023136"/>
    </source>
</evidence>
<evidence type="ECO:0000256" key="1">
    <source>
        <dbReference type="ARBA" id="ARBA00003929"/>
    </source>
</evidence>
<keyword evidence="10" id="KW-0716">Sensory transduction</keyword>
<keyword evidence="10" id="KW-0552">Olfaction</keyword>
<comment type="similarity">
    <text evidence="9">Belongs to the G-protein coupled receptor 1 family.</text>
</comment>
<dbReference type="Proteomes" id="UP001652662">
    <property type="component" value="Chromosome 10"/>
</dbReference>
<comment type="subcellular location">
    <subcellularLocation>
        <location evidence="10">Cell membrane</location>
        <topology evidence="10">Multi-pass membrane protein</topology>
    </subcellularLocation>
    <subcellularLocation>
        <location evidence="2">Membrane</location>
        <topology evidence="2">Multi-pass membrane protein</topology>
    </subcellularLocation>
</comment>
<dbReference type="PRINTS" id="PR00245">
    <property type="entry name" value="OLFACTORYR"/>
</dbReference>
<evidence type="ECO:0000259" key="11">
    <source>
        <dbReference type="PROSITE" id="PS50262"/>
    </source>
</evidence>
<dbReference type="PROSITE" id="PS50262">
    <property type="entry name" value="G_PROTEIN_RECEP_F1_2"/>
    <property type="match status" value="1"/>
</dbReference>
<gene>
    <name evidence="13" type="primary">LOC103562937</name>
</gene>
<evidence type="ECO:0000313" key="13">
    <source>
        <dbReference type="RefSeq" id="XP_070419861.1"/>
    </source>
</evidence>
<proteinExistence type="inferred from homology"/>
<evidence type="ECO:0000313" key="12">
    <source>
        <dbReference type="Proteomes" id="UP001652662"/>
    </source>
</evidence>
<evidence type="ECO:0000256" key="9">
    <source>
        <dbReference type="RuleBase" id="RU000688"/>
    </source>
</evidence>
<keyword evidence="10" id="KW-1003">Cell membrane</keyword>
<dbReference type="PRINTS" id="PR00237">
    <property type="entry name" value="GPCRRHODOPSN"/>
</dbReference>
<reference evidence="13" key="1">
    <citation type="submission" date="2025-08" db="UniProtKB">
        <authorList>
            <consortium name="RefSeq"/>
        </authorList>
    </citation>
    <scope>IDENTIFICATION</scope>
    <source>
        <tissue evidence="13">Blood</tissue>
    </source>
</reference>
<dbReference type="SUPFAM" id="SSF81321">
    <property type="entry name" value="Family A G protein-coupled receptor-like"/>
    <property type="match status" value="1"/>
</dbReference>
<feature type="transmembrane region" description="Helical" evidence="10">
    <location>
        <begin position="26"/>
        <end position="51"/>
    </location>
</feature>
<keyword evidence="3 9" id="KW-0812">Transmembrane</keyword>
<evidence type="ECO:0000256" key="7">
    <source>
        <dbReference type="ARBA" id="ARBA00023170"/>
    </source>
</evidence>
<dbReference type="RefSeq" id="XP_070419861.1">
    <property type="nucleotide sequence ID" value="XM_070563760.1"/>
</dbReference>
<dbReference type="Pfam" id="PF13853">
    <property type="entry name" value="7tm_4"/>
    <property type="match status" value="1"/>
</dbReference>
<comment type="function">
    <text evidence="1">Putative odorant or sperm cell receptor.</text>
</comment>
<evidence type="ECO:0000256" key="5">
    <source>
        <dbReference type="ARBA" id="ARBA00023040"/>
    </source>
</evidence>
<sequence>MTGRNQTVISEFLLLGLPIESEQQNLFYALFLAMYLTTALGNLLIIILICLDSHLHTPMYLFLSNLSFSDLCFSSVTMPKLLQNMQSQDMSISYAGCLTQMYFFLFFGDLESFLLVAMAYDRYVAICFPLRYSTIMTPKLCLSLVVLSWVLTTFHAMLHTLLMARLCFCADNVIPHFFCDMSALLKLSCSDTQVNELVIFIMGGLILVTPFLLIILSYARIVSSIFKVPSVRGIHKAFSTCGSHLSVVSLFYGTIIGLYLCPSSSNSPVKEIAMAVMYTVVTPMLNPFIYSLRNRDMKGALGRVFFKKNILVCLWW</sequence>
<keyword evidence="6 10" id="KW-0472">Membrane</keyword>
<feature type="transmembrane region" description="Helical" evidence="10">
    <location>
        <begin position="237"/>
        <end position="260"/>
    </location>
</feature>
<dbReference type="PANTHER" id="PTHR48001">
    <property type="entry name" value="OLFACTORY RECEPTOR"/>
    <property type="match status" value="1"/>
</dbReference>
<feature type="transmembrane region" description="Helical" evidence="10">
    <location>
        <begin position="101"/>
        <end position="120"/>
    </location>
</feature>
<evidence type="ECO:0000256" key="4">
    <source>
        <dbReference type="ARBA" id="ARBA00022989"/>
    </source>
</evidence>
<dbReference type="InterPro" id="IPR000725">
    <property type="entry name" value="Olfact_rcpt"/>
</dbReference>
<feature type="transmembrane region" description="Helical" evidence="10">
    <location>
        <begin position="140"/>
        <end position="158"/>
    </location>
</feature>
<feature type="transmembrane region" description="Helical" evidence="10">
    <location>
        <begin position="197"/>
        <end position="216"/>
    </location>
</feature>
<feature type="domain" description="G-protein coupled receptors family 1 profile" evidence="11">
    <location>
        <begin position="41"/>
        <end position="290"/>
    </location>
</feature>
<accession>A0ABM4JV98</accession>
<evidence type="ECO:0000256" key="8">
    <source>
        <dbReference type="ARBA" id="ARBA00023224"/>
    </source>
</evidence>
<evidence type="ECO:0000256" key="3">
    <source>
        <dbReference type="ARBA" id="ARBA00022692"/>
    </source>
</evidence>
<protein>
    <recommendedName>
        <fullName evidence="10">Olfactory receptor</fullName>
    </recommendedName>
</protein>
<keyword evidence="5 9" id="KW-0297">G-protein coupled receptor</keyword>
<dbReference type="GeneID" id="103562937"/>
<dbReference type="InterPro" id="IPR017452">
    <property type="entry name" value="GPCR_Rhodpsn_7TM"/>
</dbReference>
<keyword evidence="7 9" id="KW-0675">Receptor</keyword>
<keyword evidence="4 10" id="KW-1133">Transmembrane helix</keyword>
<evidence type="ECO:0000256" key="2">
    <source>
        <dbReference type="ARBA" id="ARBA00004141"/>
    </source>
</evidence>
<organism evidence="12 13">
    <name type="scientific">Equus przewalskii</name>
    <name type="common">Przewalski's horse</name>
    <name type="synonym">Equus caballus przewalskii</name>
    <dbReference type="NCBI Taxonomy" id="9798"/>
    <lineage>
        <taxon>Eukaryota</taxon>
        <taxon>Metazoa</taxon>
        <taxon>Chordata</taxon>
        <taxon>Craniata</taxon>
        <taxon>Vertebrata</taxon>
        <taxon>Euteleostomi</taxon>
        <taxon>Mammalia</taxon>
        <taxon>Eutheria</taxon>
        <taxon>Laurasiatheria</taxon>
        <taxon>Perissodactyla</taxon>
        <taxon>Equidae</taxon>
        <taxon>Equus</taxon>
    </lineage>
</organism>
<dbReference type="CDD" id="cd15918">
    <property type="entry name" value="7tmA_OR1_7-like"/>
    <property type="match status" value="1"/>
</dbReference>
<dbReference type="InterPro" id="IPR000276">
    <property type="entry name" value="GPCR_Rhodpsn"/>
</dbReference>
<dbReference type="Gene3D" id="1.20.1070.10">
    <property type="entry name" value="Rhodopsin 7-helix transmembrane proteins"/>
    <property type="match status" value="1"/>
</dbReference>
<name>A0ABM4JV98_EQUPR</name>
<evidence type="ECO:0000256" key="10">
    <source>
        <dbReference type="RuleBase" id="RU363047"/>
    </source>
</evidence>
<keyword evidence="8 9" id="KW-0807">Transducer</keyword>